<dbReference type="InterPro" id="IPR041483">
    <property type="entry name" value="TetR_C_34"/>
</dbReference>
<feature type="region of interest" description="Disordered" evidence="3">
    <location>
        <begin position="229"/>
        <end position="257"/>
    </location>
</feature>
<keyword evidence="6" id="KW-1185">Reference proteome</keyword>
<dbReference type="Proteomes" id="UP001596200">
    <property type="component" value="Unassembled WGS sequence"/>
</dbReference>
<evidence type="ECO:0000256" key="3">
    <source>
        <dbReference type="SAM" id="MobiDB-lite"/>
    </source>
</evidence>
<dbReference type="InterPro" id="IPR009057">
    <property type="entry name" value="Homeodomain-like_sf"/>
</dbReference>
<dbReference type="Pfam" id="PF00440">
    <property type="entry name" value="TetR_N"/>
    <property type="match status" value="1"/>
</dbReference>
<proteinExistence type="predicted"/>
<gene>
    <name evidence="5" type="ORF">ACFP1B_07465</name>
</gene>
<dbReference type="PRINTS" id="PR00455">
    <property type="entry name" value="HTHTETR"/>
</dbReference>
<dbReference type="SUPFAM" id="SSF46689">
    <property type="entry name" value="Homeodomain-like"/>
    <property type="match status" value="1"/>
</dbReference>
<evidence type="ECO:0000313" key="5">
    <source>
        <dbReference type="EMBL" id="MFC5913266.1"/>
    </source>
</evidence>
<evidence type="ECO:0000259" key="4">
    <source>
        <dbReference type="PROSITE" id="PS50977"/>
    </source>
</evidence>
<dbReference type="PROSITE" id="PS50977">
    <property type="entry name" value="HTH_TETR_2"/>
    <property type="match status" value="1"/>
</dbReference>
<keyword evidence="1 2" id="KW-0238">DNA-binding</keyword>
<dbReference type="Gene3D" id="1.10.357.10">
    <property type="entry name" value="Tetracycline Repressor, domain 2"/>
    <property type="match status" value="1"/>
</dbReference>
<feature type="DNA-binding region" description="H-T-H motif" evidence="2">
    <location>
        <begin position="39"/>
        <end position="58"/>
    </location>
</feature>
<dbReference type="Pfam" id="PF17929">
    <property type="entry name" value="TetR_C_34"/>
    <property type="match status" value="1"/>
</dbReference>
<name>A0ABW1GIZ9_9ACTN</name>
<sequence>MSTADFLRARSPEAKAAREAVILAAAARLATARGVREVTMTAIADEVGMHKSAMLRYFETREDIFLRLAGTAWRDWSAEIRGRLGAVTPCTGADGQRWARSARSIADALAGSLVARPLFCDLLAHTPLNLERNVSTDAVRTFKKGAIAEVADIGDALCAIAPLDAGQARAVVTTATSMAGALWQMAAPGTPLRAFYETDPELSHSVVDVEPRLSDILSALLTGYAARAEARTETRTGARTETRTESRTGARPEEGAG</sequence>
<dbReference type="PANTHER" id="PTHR30055:SF178">
    <property type="entry name" value="POSSIBLE TRANSCRIPTIONAL REGULATORY PROTEIN"/>
    <property type="match status" value="1"/>
</dbReference>
<dbReference type="PANTHER" id="PTHR30055">
    <property type="entry name" value="HTH-TYPE TRANSCRIPTIONAL REGULATOR RUTR"/>
    <property type="match status" value="1"/>
</dbReference>
<dbReference type="InterPro" id="IPR001647">
    <property type="entry name" value="HTH_TetR"/>
</dbReference>
<dbReference type="InterPro" id="IPR050109">
    <property type="entry name" value="HTH-type_TetR-like_transc_reg"/>
</dbReference>
<reference evidence="6" key="1">
    <citation type="journal article" date="2019" name="Int. J. Syst. Evol. Microbiol.">
        <title>The Global Catalogue of Microorganisms (GCM) 10K type strain sequencing project: providing services to taxonomists for standard genome sequencing and annotation.</title>
        <authorList>
            <consortium name="The Broad Institute Genomics Platform"/>
            <consortium name="The Broad Institute Genome Sequencing Center for Infectious Disease"/>
            <person name="Wu L."/>
            <person name="Ma J."/>
        </authorList>
    </citation>
    <scope>NUCLEOTIDE SEQUENCE [LARGE SCALE GENOMIC DNA]</scope>
    <source>
        <strain evidence="6">JCM 4147</strain>
    </source>
</reference>
<evidence type="ECO:0000313" key="6">
    <source>
        <dbReference type="Proteomes" id="UP001596200"/>
    </source>
</evidence>
<protein>
    <submittedName>
        <fullName evidence="5">TetR family transcriptional regulator</fullName>
    </submittedName>
</protein>
<organism evidence="5 6">
    <name type="scientific">Streptomyces pulveraceus</name>
    <dbReference type="NCBI Taxonomy" id="68258"/>
    <lineage>
        <taxon>Bacteria</taxon>
        <taxon>Bacillati</taxon>
        <taxon>Actinomycetota</taxon>
        <taxon>Actinomycetes</taxon>
        <taxon>Kitasatosporales</taxon>
        <taxon>Streptomycetaceae</taxon>
        <taxon>Streptomyces</taxon>
    </lineage>
</organism>
<feature type="domain" description="HTH tetR-type" evidence="4">
    <location>
        <begin position="16"/>
        <end position="76"/>
    </location>
</feature>
<dbReference type="RefSeq" id="WP_344513072.1">
    <property type="nucleotide sequence ID" value="NZ_BAAATU010000024.1"/>
</dbReference>
<dbReference type="EMBL" id="JBHSPU010000009">
    <property type="protein sequence ID" value="MFC5913266.1"/>
    <property type="molecule type" value="Genomic_DNA"/>
</dbReference>
<accession>A0ABW1GIZ9</accession>
<comment type="caution">
    <text evidence="5">The sequence shown here is derived from an EMBL/GenBank/DDBJ whole genome shotgun (WGS) entry which is preliminary data.</text>
</comment>
<evidence type="ECO:0000256" key="1">
    <source>
        <dbReference type="ARBA" id="ARBA00023125"/>
    </source>
</evidence>
<evidence type="ECO:0000256" key="2">
    <source>
        <dbReference type="PROSITE-ProRule" id="PRU00335"/>
    </source>
</evidence>